<dbReference type="EMBL" id="HF935505">
    <property type="protein sequence ID" value="CCX30978.1"/>
    <property type="molecule type" value="Genomic_DNA"/>
</dbReference>
<proteinExistence type="predicted"/>
<reference evidence="1 2" key="1">
    <citation type="journal article" date="2013" name="PLoS Genet.">
        <title>The genome and development-dependent transcriptomes of Pyronema confluens: a window into fungal evolution.</title>
        <authorList>
            <person name="Traeger S."/>
            <person name="Altegoer F."/>
            <person name="Freitag M."/>
            <person name="Gabaldon T."/>
            <person name="Kempken F."/>
            <person name="Kumar A."/>
            <person name="Marcet-Houben M."/>
            <person name="Poggeler S."/>
            <person name="Stajich J.E."/>
            <person name="Nowrousian M."/>
        </authorList>
    </citation>
    <scope>NUCLEOTIDE SEQUENCE [LARGE SCALE GENOMIC DNA]</scope>
    <source>
        <strain evidence="2">CBS 100304</strain>
        <tissue evidence="1">Vegetative mycelium</tissue>
    </source>
</reference>
<accession>U4LGE8</accession>
<evidence type="ECO:0000313" key="2">
    <source>
        <dbReference type="Proteomes" id="UP000018144"/>
    </source>
</evidence>
<organism evidence="1 2">
    <name type="scientific">Pyronema omphalodes (strain CBS 100304)</name>
    <name type="common">Pyronema confluens</name>
    <dbReference type="NCBI Taxonomy" id="1076935"/>
    <lineage>
        <taxon>Eukaryota</taxon>
        <taxon>Fungi</taxon>
        <taxon>Dikarya</taxon>
        <taxon>Ascomycota</taxon>
        <taxon>Pezizomycotina</taxon>
        <taxon>Pezizomycetes</taxon>
        <taxon>Pezizales</taxon>
        <taxon>Pyronemataceae</taxon>
        <taxon>Pyronema</taxon>
    </lineage>
</organism>
<sequence length="146" mass="16693">MPIFKLSSRSTWGSELQRLLSLNQQNHLDILDTSNQKSYTIPLFEINYRNFDSAHLSIVFQRSQIDKMMKRFQSLALEHAELLNSRRQKRISTSSTQMHIAHKTRRVEGCGHQPAAYFEAIKHLPHSPDNPKAFSSGNSSPNSADV</sequence>
<keyword evidence="2" id="KW-1185">Reference proteome</keyword>
<evidence type="ECO:0000313" key="1">
    <source>
        <dbReference type="EMBL" id="CCX30978.1"/>
    </source>
</evidence>
<dbReference type="AlphaFoldDB" id="U4LGE8"/>
<gene>
    <name evidence="1" type="ORF">PCON_09654</name>
</gene>
<name>U4LGE8_PYROM</name>
<protein>
    <submittedName>
        <fullName evidence="1">Uncharacterized protein</fullName>
    </submittedName>
</protein>
<dbReference type="Proteomes" id="UP000018144">
    <property type="component" value="Unassembled WGS sequence"/>
</dbReference>